<keyword evidence="2" id="KW-1185">Reference proteome</keyword>
<dbReference type="Ensembl" id="ENSCWAT00000025071.1">
    <property type="protein sequence ID" value="ENSCWAP00000023130.1"/>
    <property type="gene ID" value="ENSCWAG00000017633.1"/>
</dbReference>
<evidence type="ECO:0000313" key="1">
    <source>
        <dbReference type="Ensembl" id="ENSCWAP00000023130.1"/>
    </source>
</evidence>
<dbReference type="GeneTree" id="ENSGT00390000010491"/>
<reference evidence="1" key="2">
    <citation type="submission" date="2025-09" db="UniProtKB">
        <authorList>
            <consortium name="Ensembl"/>
        </authorList>
    </citation>
    <scope>IDENTIFICATION</scope>
</reference>
<organism evidence="1 2">
    <name type="scientific">Catagonus wagneri</name>
    <name type="common">Chacoan peccary</name>
    <dbReference type="NCBI Taxonomy" id="51154"/>
    <lineage>
        <taxon>Eukaryota</taxon>
        <taxon>Metazoa</taxon>
        <taxon>Chordata</taxon>
        <taxon>Craniata</taxon>
        <taxon>Vertebrata</taxon>
        <taxon>Euteleostomi</taxon>
        <taxon>Mammalia</taxon>
        <taxon>Eutheria</taxon>
        <taxon>Laurasiatheria</taxon>
        <taxon>Artiodactyla</taxon>
        <taxon>Suina</taxon>
        <taxon>Tayassuidae</taxon>
        <taxon>Catagonus</taxon>
    </lineage>
</organism>
<evidence type="ECO:0000313" key="2">
    <source>
        <dbReference type="Proteomes" id="UP000694540"/>
    </source>
</evidence>
<proteinExistence type="predicted"/>
<name>A0A8C3WYE4_9CETA</name>
<protein>
    <submittedName>
        <fullName evidence="1">Uncharacterized protein</fullName>
    </submittedName>
</protein>
<reference evidence="1" key="1">
    <citation type="submission" date="2025-08" db="UniProtKB">
        <authorList>
            <consortium name="Ensembl"/>
        </authorList>
    </citation>
    <scope>IDENTIFICATION</scope>
</reference>
<dbReference type="Proteomes" id="UP000694540">
    <property type="component" value="Unplaced"/>
</dbReference>
<dbReference type="AlphaFoldDB" id="A0A8C3WYE4"/>
<accession>A0A8C3WYE4</accession>
<sequence>MALAAVKWMISSRTILKHLFPIQNRASYCVCHKSTYSPLPDGYPPANPAPITLIPVKRVRRPLWARWGMENRSEVEGDRQAVSKLLRGDCYRQPLSATGPSLFLALAP</sequence>